<reference evidence="1 2" key="1">
    <citation type="submission" date="2016-04" db="EMBL/GenBank/DDBJ databases">
        <title>ATOL: Assembling a taxonomically balanced genome-scale reconstruction of the evolutionary history of the Enterobacteriaceae.</title>
        <authorList>
            <person name="Plunkett G.III."/>
            <person name="Neeno-Eckwall E.C."/>
            <person name="Glasner J.D."/>
            <person name="Perna N.T."/>
        </authorList>
    </citation>
    <scope>NUCLEOTIDE SEQUENCE [LARGE SCALE GENOMIC DNA]</scope>
    <source>
        <strain evidence="1 2">ATCC 51607</strain>
    </source>
</reference>
<dbReference type="Proteomes" id="UP000078286">
    <property type="component" value="Unassembled WGS sequence"/>
</dbReference>
<keyword evidence="2" id="KW-1185">Reference proteome</keyword>
<sequence>MNIQLASNIYSLPAIENMLEQFSDYLEGHCVFNGELDLQLNVRDEFRSDYAEIINSFLNNILDLSIQEKLNHEC</sequence>
<accession>A0A1B7HVU7</accession>
<gene>
    <name evidence="1" type="ORF">M979_1080</name>
</gene>
<evidence type="ECO:0000313" key="1">
    <source>
        <dbReference type="EMBL" id="OAT19768.1"/>
    </source>
</evidence>
<dbReference type="PATRIC" id="fig|1354255.3.peg.1111"/>
<name>A0A1B7HVU7_9ENTR</name>
<dbReference type="RefSeq" id="WP_064554025.1">
    <property type="nucleotide sequence ID" value="NZ_LXEO01000014.1"/>
</dbReference>
<comment type="caution">
    <text evidence="1">The sequence shown here is derived from an EMBL/GenBank/DDBJ whole genome shotgun (WGS) entry which is preliminary data.</text>
</comment>
<organism evidence="1 2">
    <name type="scientific">Buttiauxella noackiae ATCC 51607</name>
    <dbReference type="NCBI Taxonomy" id="1354255"/>
    <lineage>
        <taxon>Bacteria</taxon>
        <taxon>Pseudomonadati</taxon>
        <taxon>Pseudomonadota</taxon>
        <taxon>Gammaproteobacteria</taxon>
        <taxon>Enterobacterales</taxon>
        <taxon>Enterobacteriaceae</taxon>
        <taxon>Buttiauxella</taxon>
    </lineage>
</organism>
<proteinExistence type="predicted"/>
<evidence type="ECO:0000313" key="2">
    <source>
        <dbReference type="Proteomes" id="UP000078286"/>
    </source>
</evidence>
<dbReference type="AlphaFoldDB" id="A0A1B7HVU7"/>
<protein>
    <submittedName>
        <fullName evidence="1">Uncharacterized protein</fullName>
    </submittedName>
</protein>
<dbReference type="EMBL" id="LXEO01000014">
    <property type="protein sequence ID" value="OAT19768.1"/>
    <property type="molecule type" value="Genomic_DNA"/>
</dbReference>